<evidence type="ECO:0000313" key="2">
    <source>
        <dbReference type="Proteomes" id="UP000191672"/>
    </source>
</evidence>
<dbReference type="Proteomes" id="UP000191672">
    <property type="component" value="Unassembled WGS sequence"/>
</dbReference>
<dbReference type="AlphaFoldDB" id="A0A1V6QA37"/>
<protein>
    <submittedName>
        <fullName evidence="1">Uncharacterized protein</fullName>
    </submittedName>
</protein>
<keyword evidence="2" id="KW-1185">Reference proteome</keyword>
<organism evidence="1 2">
    <name type="scientific">Penicillium antarcticum</name>
    <dbReference type="NCBI Taxonomy" id="416450"/>
    <lineage>
        <taxon>Eukaryota</taxon>
        <taxon>Fungi</taxon>
        <taxon>Dikarya</taxon>
        <taxon>Ascomycota</taxon>
        <taxon>Pezizomycotina</taxon>
        <taxon>Eurotiomycetes</taxon>
        <taxon>Eurotiomycetidae</taxon>
        <taxon>Eurotiales</taxon>
        <taxon>Aspergillaceae</taxon>
        <taxon>Penicillium</taxon>
    </lineage>
</organism>
<reference evidence="2" key="1">
    <citation type="journal article" date="2017" name="Nat. Microbiol.">
        <title>Global analysis of biosynthetic gene clusters reveals vast potential of secondary metabolite production in Penicillium species.</title>
        <authorList>
            <person name="Nielsen J.C."/>
            <person name="Grijseels S."/>
            <person name="Prigent S."/>
            <person name="Ji B."/>
            <person name="Dainat J."/>
            <person name="Nielsen K.F."/>
            <person name="Frisvad J.C."/>
            <person name="Workman M."/>
            <person name="Nielsen J."/>
        </authorList>
    </citation>
    <scope>NUCLEOTIDE SEQUENCE [LARGE SCALE GENOMIC DNA]</scope>
    <source>
        <strain evidence="2">IBT 31811</strain>
    </source>
</reference>
<accession>A0A1V6QA37</accession>
<sequence>MCFKDGDSLVVAVRIE</sequence>
<gene>
    <name evidence="1" type="ORF">PENANT_c008G09497</name>
</gene>
<evidence type="ECO:0000313" key="1">
    <source>
        <dbReference type="EMBL" id="OQD86088.1"/>
    </source>
</evidence>
<dbReference type="EMBL" id="MDYN01000008">
    <property type="protein sequence ID" value="OQD86088.1"/>
    <property type="molecule type" value="Genomic_DNA"/>
</dbReference>
<name>A0A1V6QA37_9EURO</name>
<comment type="caution">
    <text evidence="1">The sequence shown here is derived from an EMBL/GenBank/DDBJ whole genome shotgun (WGS) entry which is preliminary data.</text>
</comment>
<proteinExistence type="predicted"/>